<evidence type="ECO:0000313" key="3">
    <source>
        <dbReference type="Proteomes" id="UP001319882"/>
    </source>
</evidence>
<evidence type="ECO:0000256" key="1">
    <source>
        <dbReference type="SAM" id="MobiDB-lite"/>
    </source>
</evidence>
<comment type="caution">
    <text evidence="2">The sequence shown here is derived from an EMBL/GenBank/DDBJ whole genome shotgun (WGS) entry which is preliminary data.</text>
</comment>
<dbReference type="Proteomes" id="UP001319882">
    <property type="component" value="Unassembled WGS sequence"/>
</dbReference>
<evidence type="ECO:0000313" key="2">
    <source>
        <dbReference type="EMBL" id="MCB8890276.1"/>
    </source>
</evidence>
<proteinExistence type="predicted"/>
<gene>
    <name evidence="2" type="ORF">GEV37_14250</name>
</gene>
<feature type="region of interest" description="Disordered" evidence="1">
    <location>
        <begin position="32"/>
        <end position="51"/>
    </location>
</feature>
<feature type="compositionally biased region" description="Acidic residues" evidence="1">
    <location>
        <begin position="41"/>
        <end position="51"/>
    </location>
</feature>
<dbReference type="EMBL" id="WHVL01000006">
    <property type="protein sequence ID" value="MCB8890276.1"/>
    <property type="molecule type" value="Genomic_DNA"/>
</dbReference>
<protein>
    <submittedName>
        <fullName evidence="2">Uncharacterized protein</fullName>
    </submittedName>
</protein>
<name>A0ABS8DVA9_9GAMM</name>
<reference evidence="2 3" key="1">
    <citation type="journal article" date="2021" name="Sci. Rep.">
        <title>Genome analysis of a halophilic bacterium Halomonas malpeensis YU-PRIM-29(T) reveals its exopolysaccharide and pigment producing capabilities.</title>
        <authorList>
            <person name="Athmika"/>
            <person name="Ghate S.D."/>
            <person name="Arun A.B."/>
            <person name="Rao S.S."/>
            <person name="Kumar S.T.A."/>
            <person name="Kandiyil M.K."/>
            <person name="Saptami K."/>
            <person name="Rekha P.D."/>
        </authorList>
    </citation>
    <scope>NUCLEOTIDE SEQUENCE [LARGE SCALE GENOMIC DNA]</scope>
    <source>
        <strain evidence="3">prim 29</strain>
    </source>
</reference>
<accession>A0ABS8DVA9</accession>
<organism evidence="2 3">
    <name type="scientific">Vreelandella malpeensis</name>
    <dbReference type="NCBI Taxonomy" id="1172368"/>
    <lineage>
        <taxon>Bacteria</taxon>
        <taxon>Pseudomonadati</taxon>
        <taxon>Pseudomonadota</taxon>
        <taxon>Gammaproteobacteria</taxon>
        <taxon>Oceanospirillales</taxon>
        <taxon>Halomonadaceae</taxon>
        <taxon>Vreelandella</taxon>
    </lineage>
</organism>
<dbReference type="RefSeq" id="WP_227390946.1">
    <property type="nucleotide sequence ID" value="NZ_JBHSCJ010000008.1"/>
</dbReference>
<sequence>MTRIVYSRRVAAFGRALVDVDKVGASCNKAPALSHPGEYLSGEDELEGKPC</sequence>
<keyword evidence="3" id="KW-1185">Reference proteome</keyword>